<dbReference type="EMBL" id="WJMV01000013">
    <property type="protein sequence ID" value="MRG75090.1"/>
    <property type="molecule type" value="Genomic_DNA"/>
</dbReference>
<name>A0A244CFA5_LIMRT</name>
<protein>
    <submittedName>
        <fullName evidence="2">Serine-rich glycoprotein adhesin</fullName>
    </submittedName>
</protein>
<reference evidence="2 3" key="1">
    <citation type="submission" date="2019-11" db="EMBL/GenBank/DDBJ databases">
        <title>Draft genome sequence of 12 host-associated Lactobacillus reuteri rodent strains.</title>
        <authorList>
            <person name="Zhang S."/>
            <person name="Ozcam M."/>
            <person name="Van Pijkeren J.P."/>
        </authorList>
    </citation>
    <scope>NUCLEOTIDE SEQUENCE [LARGE SCALE GENOMIC DNA]</scope>
    <source>
        <strain evidence="2 3">6799jm-1</strain>
    </source>
</reference>
<dbReference type="AlphaFoldDB" id="A0A244CFA5"/>
<evidence type="ECO:0000313" key="3">
    <source>
        <dbReference type="Proteomes" id="UP000452188"/>
    </source>
</evidence>
<dbReference type="Proteomes" id="UP000452188">
    <property type="component" value="Unassembled WGS sequence"/>
</dbReference>
<dbReference type="NCBIfam" id="NF033676">
    <property type="entry name" value="Lacb_SerRich_Nt"/>
    <property type="match status" value="1"/>
</dbReference>
<accession>A0A244CFA5</accession>
<organism evidence="2 3">
    <name type="scientific">Limosilactobacillus reuteri</name>
    <name type="common">Lactobacillus reuteri</name>
    <dbReference type="NCBI Taxonomy" id="1598"/>
    <lineage>
        <taxon>Bacteria</taxon>
        <taxon>Bacillati</taxon>
        <taxon>Bacillota</taxon>
        <taxon>Bacilli</taxon>
        <taxon>Lactobacillales</taxon>
        <taxon>Lactobacillaceae</taxon>
        <taxon>Limosilactobacillus</taxon>
    </lineage>
</organism>
<sequence length="169" mass="17681">MVKHKQAQETKSKVKLYKTKRGWFSALTRFFGLFSFMSKKEVQPIDLNDLDALKDADTSDNYKKGIATVATLFGMGAIGAVSPTEVHAATTTVDHSSQVIGSGSTSVSTSISQSMTSTSGSTASQSTSTSTVSQSMQSNSLSVNGVSGSTTSTTTFEGTTTSSMVTENS</sequence>
<proteinExistence type="predicted"/>
<evidence type="ECO:0000313" key="2">
    <source>
        <dbReference type="EMBL" id="MRG75090.1"/>
    </source>
</evidence>
<gene>
    <name evidence="2" type="ORF">GIX79_04805</name>
</gene>
<comment type="caution">
    <text evidence="2">The sequence shown here is derived from an EMBL/GenBank/DDBJ whole genome shotgun (WGS) entry which is preliminary data.</text>
</comment>
<evidence type="ECO:0000256" key="1">
    <source>
        <dbReference type="SAM" id="MobiDB-lite"/>
    </source>
</evidence>
<feature type="region of interest" description="Disordered" evidence="1">
    <location>
        <begin position="110"/>
        <end position="169"/>
    </location>
</feature>
<dbReference type="RefSeq" id="WP_019253807.1">
    <property type="nucleotide sequence ID" value="NZ_JAJGTL010000104.1"/>
</dbReference>